<comment type="caution">
    <text evidence="2">The sequence shown here is derived from an EMBL/GenBank/DDBJ whole genome shotgun (WGS) entry which is preliminary data.</text>
</comment>
<evidence type="ECO:0000313" key="3">
    <source>
        <dbReference type="Proteomes" id="UP000663844"/>
    </source>
</evidence>
<evidence type="ECO:0000256" key="1">
    <source>
        <dbReference type="SAM" id="MobiDB-lite"/>
    </source>
</evidence>
<sequence length="93" mass="10789">DVTSFDTSIELNSNRSISKHESSTKMPSLNNNTRKTFAQRINKSLLQQPLNSKGSKFKQRSLDILQENKIYFDSTEPINQRLKKQFNLSIDKK</sequence>
<evidence type="ECO:0000313" key="2">
    <source>
        <dbReference type="EMBL" id="CAF4010122.1"/>
    </source>
</evidence>
<gene>
    <name evidence="2" type="ORF">OXD698_LOCUS30048</name>
</gene>
<dbReference type="AlphaFoldDB" id="A0A819PBG4"/>
<dbReference type="Proteomes" id="UP000663844">
    <property type="component" value="Unassembled WGS sequence"/>
</dbReference>
<name>A0A819PBG4_9BILA</name>
<accession>A0A819PBG4</accession>
<feature type="region of interest" description="Disordered" evidence="1">
    <location>
        <begin position="1"/>
        <end position="32"/>
    </location>
</feature>
<organism evidence="2 3">
    <name type="scientific">Adineta steineri</name>
    <dbReference type="NCBI Taxonomy" id="433720"/>
    <lineage>
        <taxon>Eukaryota</taxon>
        <taxon>Metazoa</taxon>
        <taxon>Spiralia</taxon>
        <taxon>Gnathifera</taxon>
        <taxon>Rotifera</taxon>
        <taxon>Eurotatoria</taxon>
        <taxon>Bdelloidea</taxon>
        <taxon>Adinetida</taxon>
        <taxon>Adinetidae</taxon>
        <taxon>Adineta</taxon>
    </lineage>
</organism>
<reference evidence="2" key="1">
    <citation type="submission" date="2021-02" db="EMBL/GenBank/DDBJ databases">
        <authorList>
            <person name="Nowell W R."/>
        </authorList>
    </citation>
    <scope>NUCLEOTIDE SEQUENCE</scope>
</reference>
<protein>
    <submittedName>
        <fullName evidence="2">Uncharacterized protein</fullName>
    </submittedName>
</protein>
<dbReference type="EMBL" id="CAJOAZ010003477">
    <property type="protein sequence ID" value="CAF4010122.1"/>
    <property type="molecule type" value="Genomic_DNA"/>
</dbReference>
<proteinExistence type="predicted"/>
<feature type="compositionally biased region" description="Polar residues" evidence="1">
    <location>
        <begin position="1"/>
        <end position="16"/>
    </location>
</feature>
<feature type="non-terminal residue" evidence="2">
    <location>
        <position position="1"/>
    </location>
</feature>